<gene>
    <name evidence="3" type="ORF">VPNG_10389</name>
</gene>
<feature type="region of interest" description="Disordered" evidence="1">
    <location>
        <begin position="53"/>
        <end position="79"/>
    </location>
</feature>
<comment type="caution">
    <text evidence="3">The sequence shown here is derived from an EMBL/GenBank/DDBJ whole genome shotgun (WGS) entry which is preliminary data.</text>
</comment>
<organism evidence="3 4">
    <name type="scientific">Cytospora leucostoma</name>
    <dbReference type="NCBI Taxonomy" id="1230097"/>
    <lineage>
        <taxon>Eukaryota</taxon>
        <taxon>Fungi</taxon>
        <taxon>Dikarya</taxon>
        <taxon>Ascomycota</taxon>
        <taxon>Pezizomycotina</taxon>
        <taxon>Sordariomycetes</taxon>
        <taxon>Sordariomycetidae</taxon>
        <taxon>Diaporthales</taxon>
        <taxon>Cytosporaceae</taxon>
        <taxon>Cytospora</taxon>
    </lineage>
</organism>
<dbReference type="InParanoid" id="A0A423V9I8"/>
<proteinExistence type="predicted"/>
<dbReference type="PANTHER" id="PTHR33112:SF16">
    <property type="entry name" value="HETEROKARYON INCOMPATIBILITY DOMAIN-CONTAINING PROTEIN"/>
    <property type="match status" value="1"/>
</dbReference>
<dbReference type="Proteomes" id="UP000285146">
    <property type="component" value="Unassembled WGS sequence"/>
</dbReference>
<feature type="domain" description="Heterokaryon incompatibility" evidence="2">
    <location>
        <begin position="99"/>
        <end position="281"/>
    </location>
</feature>
<name>A0A423V9I8_9PEZI</name>
<sequence>MNDTSSGEVFRLALMWMKECDCVKDADPQQDGLDRWRPTRLLDLSDLKSESYHQENYTSKNITESRRTNLYTGRPKHPDDAEVRLVDTRSARHRNNSYYVTLSHRWGDNKGMQQVMLKQKNLEDLTRGLKLKNLPEHFRNAIEFAATLHNVQYIWIDSLCIIQDSTEDWLIESSLMHQVYSQSYLNISATAAEQSRQWLYLRRKSRIPREAEADLNIKGLPGSRSEKDRVEERRRYEAGMQPRLERDAHKYIRRCMVIDASHFEDLVTQASVNRRAWVLQERLLAPRVLYFCQGQIAWECREHSAAGVLPWGLPTFQRRQNDDIFEEIPLKGLEPLLHGKALRENRLQGMPEPDPHLLENEELKIRLYALELWNRIGEMYSMTELSFSKDKLPALSGIANKMSETIRCGYVAGLWDWNLPSQLLWRVQPEFKRDSNSFVHHGKRPRQDGMRTYRTPSFSWVSLDAGTHNGKPIFCGEVTDQDILVKMESVVIVQSAEQRTDHFGQVSGGHIILWGSIFKVRLYEKALGRHAWQFDDERDLKTQGISKHDFANVYLDCPNDDNEERPIFNSDDIYCLPMALGERSENGKKAHEYMLQCARSGIHNENTRGSEGRQQLLYLV</sequence>
<evidence type="ECO:0000313" key="4">
    <source>
        <dbReference type="Proteomes" id="UP000285146"/>
    </source>
</evidence>
<dbReference type="InterPro" id="IPR010730">
    <property type="entry name" value="HET"/>
</dbReference>
<dbReference type="Pfam" id="PF06985">
    <property type="entry name" value="HET"/>
    <property type="match status" value="1"/>
</dbReference>
<keyword evidence="4" id="KW-1185">Reference proteome</keyword>
<dbReference type="STRING" id="1230097.A0A423V9I8"/>
<dbReference type="AlphaFoldDB" id="A0A423V9I8"/>
<dbReference type="PANTHER" id="PTHR33112">
    <property type="entry name" value="DOMAIN PROTEIN, PUTATIVE-RELATED"/>
    <property type="match status" value="1"/>
</dbReference>
<evidence type="ECO:0000256" key="1">
    <source>
        <dbReference type="SAM" id="MobiDB-lite"/>
    </source>
</evidence>
<accession>A0A423V9I8</accession>
<dbReference type="EMBL" id="LKEB01000142">
    <property type="protein sequence ID" value="ROV87505.1"/>
    <property type="molecule type" value="Genomic_DNA"/>
</dbReference>
<dbReference type="OrthoDB" id="5362512at2759"/>
<protein>
    <recommendedName>
        <fullName evidence="2">Heterokaryon incompatibility domain-containing protein</fullName>
    </recommendedName>
</protein>
<reference evidence="3 4" key="1">
    <citation type="submission" date="2015-09" db="EMBL/GenBank/DDBJ databases">
        <title>Host preference determinants of Valsa canker pathogens revealed by comparative genomics.</title>
        <authorList>
            <person name="Yin Z."/>
            <person name="Huang L."/>
        </authorList>
    </citation>
    <scope>NUCLEOTIDE SEQUENCE [LARGE SCALE GENOMIC DNA]</scope>
    <source>
        <strain evidence="3 4">SXYLt</strain>
    </source>
</reference>
<evidence type="ECO:0000313" key="3">
    <source>
        <dbReference type="EMBL" id="ROV87505.1"/>
    </source>
</evidence>
<evidence type="ECO:0000259" key="2">
    <source>
        <dbReference type="Pfam" id="PF06985"/>
    </source>
</evidence>